<dbReference type="InterPro" id="IPR012337">
    <property type="entry name" value="RNaseH-like_sf"/>
</dbReference>
<geneLocation type="plasmid" evidence="5 6">
    <name>pRVR2</name>
</geneLocation>
<keyword evidence="3 5" id="KW-0269">Exonuclease</keyword>
<dbReference type="RefSeq" id="WP_202239956.1">
    <property type="nucleotide sequence ID" value="NZ_AP018367.1"/>
</dbReference>
<dbReference type="InterPro" id="IPR036397">
    <property type="entry name" value="RNaseH_sf"/>
</dbReference>
<dbReference type="InterPro" id="IPR013520">
    <property type="entry name" value="Ribonucl_H"/>
</dbReference>
<accession>A0A7R6QCP2</accession>
<dbReference type="EMBL" id="AP018367">
    <property type="protein sequence ID" value="BBG20748.1"/>
    <property type="molecule type" value="Genomic_DNA"/>
</dbReference>
<evidence type="ECO:0000256" key="3">
    <source>
        <dbReference type="ARBA" id="ARBA00022839"/>
    </source>
</evidence>
<keyword evidence="1" id="KW-0540">Nuclease</keyword>
<dbReference type="PANTHER" id="PTHR30231">
    <property type="entry name" value="DNA POLYMERASE III SUBUNIT EPSILON"/>
    <property type="match status" value="1"/>
</dbReference>
<dbReference type="Pfam" id="PF00929">
    <property type="entry name" value="RNase_T"/>
    <property type="match status" value="1"/>
</dbReference>
<evidence type="ECO:0000256" key="2">
    <source>
        <dbReference type="ARBA" id="ARBA00022801"/>
    </source>
</evidence>
<name>A0A7R6QCP2_9ACTN</name>
<feature type="domain" description="Exonuclease" evidence="4">
    <location>
        <begin position="378"/>
        <end position="532"/>
    </location>
</feature>
<evidence type="ECO:0000313" key="5">
    <source>
        <dbReference type="EMBL" id="BBG20748.1"/>
    </source>
</evidence>
<dbReference type="SMART" id="SM00479">
    <property type="entry name" value="EXOIII"/>
    <property type="match status" value="1"/>
</dbReference>
<evidence type="ECO:0000256" key="1">
    <source>
        <dbReference type="ARBA" id="ARBA00022722"/>
    </source>
</evidence>
<protein>
    <submittedName>
        <fullName evidence="5">Putative exonuclease</fullName>
    </submittedName>
</protein>
<keyword evidence="6" id="KW-1185">Reference proteome</keyword>
<dbReference type="GO" id="GO:0008408">
    <property type="term" value="F:3'-5' exonuclease activity"/>
    <property type="evidence" value="ECO:0007669"/>
    <property type="project" value="TreeGrafter"/>
</dbReference>
<dbReference type="GO" id="GO:0003676">
    <property type="term" value="F:nucleic acid binding"/>
    <property type="evidence" value="ECO:0007669"/>
    <property type="project" value="InterPro"/>
</dbReference>
<evidence type="ECO:0000259" key="4">
    <source>
        <dbReference type="SMART" id="SM00479"/>
    </source>
</evidence>
<dbReference type="Proteomes" id="UP000595703">
    <property type="component" value="Plasmid pRVR2"/>
</dbReference>
<organism evidence="5 6">
    <name type="scientific">Actinacidiphila reveromycinica</name>
    <dbReference type="NCBI Taxonomy" id="659352"/>
    <lineage>
        <taxon>Bacteria</taxon>
        <taxon>Bacillati</taxon>
        <taxon>Actinomycetota</taxon>
        <taxon>Actinomycetes</taxon>
        <taxon>Kitasatosporales</taxon>
        <taxon>Streptomycetaceae</taxon>
        <taxon>Actinacidiphila</taxon>
    </lineage>
</organism>
<reference evidence="5 6" key="1">
    <citation type="journal article" date="2020" name="Sci. Rep.">
        <title>beta-carboline chemical signals induce reveromycin production through a LuxR family regulator in Streptomyces sp. SN-593.</title>
        <authorList>
            <person name="Panthee S."/>
            <person name="Kito N."/>
            <person name="Hayashi T."/>
            <person name="Shimizu T."/>
            <person name="Ishikawa J."/>
            <person name="Hamamoto H."/>
            <person name="Osada H."/>
            <person name="Takahashi S."/>
        </authorList>
    </citation>
    <scope>NUCLEOTIDE SEQUENCE [LARGE SCALE GENOMIC DNA]</scope>
    <source>
        <strain evidence="5 6">SN-593</strain>
        <plasmid evidence="5 6">pRVR2</plasmid>
    </source>
</reference>
<dbReference type="AlphaFoldDB" id="A0A7R6QCP2"/>
<dbReference type="PANTHER" id="PTHR30231:SF4">
    <property type="entry name" value="PROTEIN NEN2"/>
    <property type="match status" value="1"/>
</dbReference>
<sequence>MATTRKKRPGFGPIQLATHVRLADWQIERGRTRGLVPAPALPSGRWSDEQAADLAERRDDVIEALGDHPGYGAGRATGMLADAFGLADEQIELWSCDIEDLAEHGMLDAVGEYKGHTLYDARQLASPTPEMGAALREIIATRRAWLEASERTREAAGRCGFEVAEFEQAARTAGITAGRFGRWALEDVERLAGNEELAEDVRAARLVGPELAAQHLEIRRRDFDYCVQAGWVAPVSSSLRRYGARREVEVPLYRVGDLDALLELPDVDWELVRATRPGRPSPLREFAALPSSRADNVHALAARIAERYSVPAWAHYHPGRDQWTLNWLPGPHSGNQCPTQTDVEQLLHDSGLSTADVTLLSGPIATVHWARAMLRPGRAVVLDTETTDLPGSVVEIAVLDCATGEVLLNTLVDPQSPVSEGARAVHGIADADVHGQPTFDQMLPDLLTATADRTVLAYNEAFDRECIVNDCRRLGLSAGHLGQLSTWDCLMERRSDWEGISRWLPLGGGHRALGDAQAALRLLHDLAQPPAWALPQAHPHRTQHESAQPTRQGRVTMAIKLRRATQRNPPDIR</sequence>
<dbReference type="SUPFAM" id="SSF53098">
    <property type="entry name" value="Ribonuclease H-like"/>
    <property type="match status" value="1"/>
</dbReference>
<dbReference type="Gene3D" id="3.30.420.10">
    <property type="entry name" value="Ribonuclease H-like superfamily/Ribonuclease H"/>
    <property type="match status" value="1"/>
</dbReference>
<keyword evidence="2" id="KW-0378">Hydrolase</keyword>
<gene>
    <name evidence="5" type="ORF">RVR_P23</name>
</gene>
<evidence type="ECO:0000313" key="6">
    <source>
        <dbReference type="Proteomes" id="UP000595703"/>
    </source>
</evidence>
<dbReference type="KEGG" id="arev:RVR_P23"/>
<proteinExistence type="predicted"/>
<keyword evidence="5" id="KW-0614">Plasmid</keyword>
<dbReference type="CDD" id="cd06127">
    <property type="entry name" value="DEDDh"/>
    <property type="match status" value="1"/>
</dbReference>